<sequence length="966" mass="101413">MHRSRRSLPAAGAALAALAGGLFAAAPASAFNYVPAANGATWGVHDGAAPALDTGSIRNVVGSDALIGFGGIRVRVAQSPQPRFNGELMRGFGLRFDNYEDFRSTSAIDLGGIEISRAIHVERSANWTRWVDTFTNTTNQTQTVEVVFGGQTGYTRTVGSNGSNSAGWQTGIVETSRNDGALTAADRWSLVQAPVENADTAPRFSGPSGVAFGSISRSSNFFTGAFDNAIATSGHEANYQGYANTLTLRPGETRSLVNFVVIGTRTETPATELATVRTAVTDLVADPVLDDLSVGELCTIANWPLAGLTIPGFDPADCAAAVPTQIPTREAGDEPEAMTASPYDVTGKTLTQLQADMVSGATTSEQITRAYLDRIAAYDVGPFGFHSYITVARDAMAQARAADAARAAGKSSPVLGIPVAVKDLYSTKDMPTTGGSLVFDGFQPNKDAFQVAKLRDAGAVILGKANLSEYANSGFFSESGYGQVWNAFGPSKSSIGSSGGSATAVAASLAAVALGSQTGDSLWGPSSGASLYSLRGTDGIASGSRVMPLTWGQDFGGTMARSLPDLTAMLNVTTGTDPEDEWTVEANADARRPADWSTALDPNALRGKTIGYYAAAFPAGFGMPATRDAMLASFASFRAAGANVVEIPAPPSGPPSSNALLGDRGFEGWARWLEQHPESAYDDAAQIITSQRRLVYSRYRGAYSGSGRMTSSQVAFWKQYRASYKAILARWMDDNGVDAVVYPGLLSDIGLNDTVTPSFARIDPQSSASGVPTVIFPGGSNNHGEPFNLQLQGRAFDDAKLIGYAYAYDRIQQGHRETDKAPALPYDPSYTPRPIVIEKPAPPVTTPPAPAPARPVARRVAISATFARTATVRGGKVRFVLANRSAASVTGTVTLRAKVGRRTIVLGSAKVSVGARGRKTLVVTLTRAAKRALGRRARIAATATYALSNPTGAKTTKTAKLTIRLR</sequence>
<organism evidence="3 4">
    <name type="scientific">Conexibacter stalactiti</name>
    <dbReference type="NCBI Taxonomy" id="1940611"/>
    <lineage>
        <taxon>Bacteria</taxon>
        <taxon>Bacillati</taxon>
        <taxon>Actinomycetota</taxon>
        <taxon>Thermoleophilia</taxon>
        <taxon>Solirubrobacterales</taxon>
        <taxon>Conexibacteraceae</taxon>
        <taxon>Conexibacter</taxon>
    </lineage>
</organism>
<dbReference type="InterPro" id="IPR036928">
    <property type="entry name" value="AS_sf"/>
</dbReference>
<comment type="caution">
    <text evidence="3">The sequence shown here is derived from an EMBL/GenBank/DDBJ whole genome shotgun (WGS) entry which is preliminary data.</text>
</comment>
<dbReference type="InterPro" id="IPR006311">
    <property type="entry name" value="TAT_signal"/>
</dbReference>
<evidence type="ECO:0000259" key="2">
    <source>
        <dbReference type="Pfam" id="PF01425"/>
    </source>
</evidence>
<feature type="chain" id="PRO_5045213909" evidence="1">
    <location>
        <begin position="31"/>
        <end position="966"/>
    </location>
</feature>
<evidence type="ECO:0000256" key="1">
    <source>
        <dbReference type="SAM" id="SignalP"/>
    </source>
</evidence>
<evidence type="ECO:0000313" key="3">
    <source>
        <dbReference type="EMBL" id="MDW5594562.1"/>
    </source>
</evidence>
<evidence type="ECO:0000313" key="4">
    <source>
        <dbReference type="Proteomes" id="UP001284601"/>
    </source>
</evidence>
<dbReference type="InterPro" id="IPR023631">
    <property type="entry name" value="Amidase_dom"/>
</dbReference>
<protein>
    <submittedName>
        <fullName evidence="3">Amidase family protein</fullName>
    </submittedName>
</protein>
<dbReference type="PROSITE" id="PS51318">
    <property type="entry name" value="TAT"/>
    <property type="match status" value="1"/>
</dbReference>
<dbReference type="PANTHER" id="PTHR42678">
    <property type="entry name" value="AMIDASE"/>
    <property type="match status" value="1"/>
</dbReference>
<keyword evidence="4" id="KW-1185">Reference proteome</keyword>
<gene>
    <name evidence="3" type="ORF">R7226_09455</name>
</gene>
<reference evidence="3 4" key="2">
    <citation type="submission" date="2023-10" db="EMBL/GenBank/DDBJ databases">
        <authorList>
            <person name="Han X.F."/>
        </authorList>
    </citation>
    <scope>NUCLEOTIDE SEQUENCE [LARGE SCALE GENOMIC DNA]</scope>
    <source>
        <strain evidence="3 4">KCTC 39840</strain>
    </source>
</reference>
<accession>A0ABU4HPD0</accession>
<name>A0ABU4HPD0_9ACTN</name>
<dbReference type="Proteomes" id="UP001284601">
    <property type="component" value="Unassembled WGS sequence"/>
</dbReference>
<proteinExistence type="predicted"/>
<reference evidence="4" key="1">
    <citation type="submission" date="2023-07" db="EMBL/GenBank/DDBJ databases">
        <title>Conexibacter stalactiti sp. nov., isolated from stalactites in a lava cave and emended description of the genus Conexibacter.</title>
        <authorList>
            <person name="Lee S.D."/>
        </authorList>
    </citation>
    <scope>NUCLEOTIDE SEQUENCE [LARGE SCALE GENOMIC DNA]</scope>
    <source>
        <strain evidence="4">KCTC 39840</strain>
    </source>
</reference>
<dbReference type="SUPFAM" id="SSF75304">
    <property type="entry name" value="Amidase signature (AS) enzymes"/>
    <property type="match status" value="1"/>
</dbReference>
<dbReference type="Pfam" id="PF01425">
    <property type="entry name" value="Amidase"/>
    <property type="match status" value="1"/>
</dbReference>
<keyword evidence="1" id="KW-0732">Signal</keyword>
<feature type="domain" description="Amidase" evidence="2">
    <location>
        <begin position="367"/>
        <end position="801"/>
    </location>
</feature>
<dbReference type="Gene3D" id="3.90.1300.10">
    <property type="entry name" value="Amidase signature (AS) domain"/>
    <property type="match status" value="1"/>
</dbReference>
<dbReference type="PANTHER" id="PTHR42678:SF34">
    <property type="entry name" value="OS04G0183300 PROTEIN"/>
    <property type="match status" value="1"/>
</dbReference>
<feature type="signal peptide" evidence="1">
    <location>
        <begin position="1"/>
        <end position="30"/>
    </location>
</feature>
<dbReference type="EMBL" id="JAWSTH010000018">
    <property type="protein sequence ID" value="MDW5594562.1"/>
    <property type="molecule type" value="Genomic_DNA"/>
</dbReference>
<dbReference type="RefSeq" id="WP_318596833.1">
    <property type="nucleotide sequence ID" value="NZ_JAWSTH010000018.1"/>
</dbReference>